<organism evidence="1 2">
    <name type="scientific">Citrus sinensis</name>
    <name type="common">Sweet orange</name>
    <name type="synonym">Citrus aurantium var. sinensis</name>
    <dbReference type="NCBI Taxonomy" id="2711"/>
    <lineage>
        <taxon>Eukaryota</taxon>
        <taxon>Viridiplantae</taxon>
        <taxon>Streptophyta</taxon>
        <taxon>Embryophyta</taxon>
        <taxon>Tracheophyta</taxon>
        <taxon>Spermatophyta</taxon>
        <taxon>Magnoliopsida</taxon>
        <taxon>eudicotyledons</taxon>
        <taxon>Gunneridae</taxon>
        <taxon>Pentapetalae</taxon>
        <taxon>rosids</taxon>
        <taxon>malvids</taxon>
        <taxon>Sapindales</taxon>
        <taxon>Rutaceae</taxon>
        <taxon>Aurantioideae</taxon>
        <taxon>Citrus</taxon>
    </lineage>
</organism>
<sequence>MVEIIVSVVIEVAKCLAPSIERQFGYVRDYTRNFKNLNNQVEKLEGDIVSMENAVNDAERKGEEIEQNVQNWLASANKAIVEAKKFVGDEATENKHSFKGYCPNLKMRSRLSKEAVRQLDAIVKLREDGRFERISHSIIPEDTLLMSNKGYEDFESRMSTLNDILGALRNPDINMLGIWGMGGIGKTMLAKQVARKAKNDKLFDLVVFSEVSQSPDIRKIQGEMADKLGLTIREESESGRARRLFSRLKKEKRILVILDNIWEYLDLQVVGIPHGDGDKGCKVLLTARSLEVLSWKMESQQNFVVGALAEEEAWSLFKKMAGDYVEGSELKCVARDVAKECAGLPVSIVAVARALRSASIFKWRDALKQLRRPSSTNFKHIQPAYKAIELSYNKLEGEELKNLFLLIGYAYVESIDELLRYGVGLGLFQGISKLEEARDRVSTLVYELKASCMLLDEGLSMHDVIRDVAISIASAEKNVFTATGELFDGCKEWSDESAVKLYTSIVLRDIKTNVLPNGVQLEYPQLKLFSVRADHQESSSLTIPNNFFERMIQVRVVNLTYMNLLPLPSSLGLLSNLRTLSLCNCKLLGLSVVGDLKKLEILCLRGCGFSHLPVEVGQLTWLKLLDLRDCWKLEVIPPNILSNLSHLEELSMGDRSFYKWEVEVGGVKNASLQELKHLHNLTSLDLHIKDVNNLPRGLFFEKLERYRILIGYFWNWKYNIYSRDFRIELNTKVCLKDVLIVQLQGIEHLGLEGLQEQDVQNFVNEFPNLKSYTNVVTPAYL</sequence>
<keyword evidence="2" id="KW-1185">Reference proteome</keyword>
<comment type="caution">
    <text evidence="1">The sequence shown here is derived from an EMBL/GenBank/DDBJ whole genome shotgun (WGS) entry which is preliminary data.</text>
</comment>
<reference evidence="2" key="1">
    <citation type="journal article" date="2023" name="Hortic. Res.">
        <title>A chromosome-level phased genome enabling allele-level studies in sweet orange: a case study on citrus Huanglongbing tolerance.</title>
        <authorList>
            <person name="Wu B."/>
            <person name="Yu Q."/>
            <person name="Deng Z."/>
            <person name="Duan Y."/>
            <person name="Luo F."/>
            <person name="Gmitter F. Jr."/>
        </authorList>
    </citation>
    <scope>NUCLEOTIDE SEQUENCE [LARGE SCALE GENOMIC DNA]</scope>
    <source>
        <strain evidence="2">cv. Valencia</strain>
    </source>
</reference>
<protein>
    <submittedName>
        <fullName evidence="1">Disease resistance protein</fullName>
    </submittedName>
</protein>
<accession>A0ACB8KIT6</accession>
<evidence type="ECO:0000313" key="1">
    <source>
        <dbReference type="EMBL" id="KAH9754216.1"/>
    </source>
</evidence>
<name>A0ACB8KIT6_CITSI</name>
<dbReference type="EMBL" id="CM039174">
    <property type="protein sequence ID" value="KAH9754216.1"/>
    <property type="molecule type" value="Genomic_DNA"/>
</dbReference>
<dbReference type="Proteomes" id="UP000829398">
    <property type="component" value="Chromosome 5"/>
</dbReference>
<proteinExistence type="predicted"/>
<gene>
    <name evidence="1" type="ORF">KPL71_015373</name>
</gene>
<evidence type="ECO:0000313" key="2">
    <source>
        <dbReference type="Proteomes" id="UP000829398"/>
    </source>
</evidence>